<dbReference type="PANTHER" id="PTHR43861">
    <property type="entry name" value="TRANS-ACONITATE 2-METHYLTRANSFERASE-RELATED"/>
    <property type="match status" value="1"/>
</dbReference>
<dbReference type="EMBL" id="SDJQ01000001">
    <property type="protein sequence ID" value="RXR36773.1"/>
    <property type="molecule type" value="Genomic_DNA"/>
</dbReference>
<reference evidence="4 5" key="1">
    <citation type="submission" date="2019-01" db="EMBL/GenBank/DDBJ databases">
        <title>Oerskovia turbata Genome sequencing and assembly.</title>
        <authorList>
            <person name="Dou T."/>
        </authorList>
    </citation>
    <scope>NUCLEOTIDE SEQUENCE [LARGE SCALE GENOMIC DNA]</scope>
    <source>
        <strain evidence="3 4">JCM12123</strain>
        <strain evidence="2 5">JCM3160</strain>
    </source>
</reference>
<dbReference type="PANTHER" id="PTHR43861:SF1">
    <property type="entry name" value="TRANS-ACONITATE 2-METHYLTRANSFERASE"/>
    <property type="match status" value="1"/>
</dbReference>
<dbReference type="STRING" id="1713.GCA_000718325_01984"/>
<dbReference type="AlphaFoldDB" id="A0A4Q1L4G9"/>
<dbReference type="SUPFAM" id="SSF53335">
    <property type="entry name" value="S-adenosyl-L-methionine-dependent methyltransferases"/>
    <property type="match status" value="1"/>
</dbReference>
<name>A0A4Q1L4G9_9CELL</name>
<keyword evidence="3" id="KW-0808">Transferase</keyword>
<evidence type="ECO:0000259" key="1">
    <source>
        <dbReference type="Pfam" id="PF13847"/>
    </source>
</evidence>
<dbReference type="GO" id="GO:0032259">
    <property type="term" value="P:methylation"/>
    <property type="evidence" value="ECO:0007669"/>
    <property type="project" value="UniProtKB-KW"/>
</dbReference>
<dbReference type="OrthoDB" id="9805171at2"/>
<dbReference type="EMBL" id="SDJR01000004">
    <property type="protein sequence ID" value="RXR26271.1"/>
    <property type="molecule type" value="Genomic_DNA"/>
</dbReference>
<gene>
    <name evidence="2" type="ORF">EQW73_08030</name>
    <name evidence="3" type="ORF">EQW78_01085</name>
</gene>
<dbReference type="GO" id="GO:0008168">
    <property type="term" value="F:methyltransferase activity"/>
    <property type="evidence" value="ECO:0007669"/>
    <property type="project" value="UniProtKB-KW"/>
</dbReference>
<evidence type="ECO:0000313" key="3">
    <source>
        <dbReference type="EMBL" id="RXR36773.1"/>
    </source>
</evidence>
<dbReference type="Proteomes" id="UP000289805">
    <property type="component" value="Unassembled WGS sequence"/>
</dbReference>
<accession>A0A4Q1L4G9</accession>
<dbReference type="Gene3D" id="3.40.50.150">
    <property type="entry name" value="Vaccinia Virus protein VP39"/>
    <property type="match status" value="1"/>
</dbReference>
<protein>
    <submittedName>
        <fullName evidence="3">Methyltransferase domain-containing protein</fullName>
    </submittedName>
</protein>
<dbReference type="Proteomes" id="UP000290517">
    <property type="component" value="Unassembled WGS sequence"/>
</dbReference>
<dbReference type="RefSeq" id="WP_036571791.1">
    <property type="nucleotide sequence ID" value="NZ_JOFV01000008.1"/>
</dbReference>
<dbReference type="InterPro" id="IPR025714">
    <property type="entry name" value="Methyltranfer_dom"/>
</dbReference>
<keyword evidence="3" id="KW-0489">Methyltransferase</keyword>
<sequence length="258" mass="27880">MPELFELSRPDDYLVRLAASDLGRGYKTLATTELDLHEGHAVLDLGCGPGADLPAYAAAVGPSGSVLGLDHDAGAVTRARALVHDLATVRVEEADVHRLDLSDGSVDRAHTDRVLQHVADPALVLAETFRVLRPGGRAVLAEPDWGTLVVDGPDAATSDAYGRFVVEQVVRNGRIGRGLTRLAEWTGFVVERVIPVTAVFRDVREADQVLGLARVARRAVEAGYLRERAEARWTEHLATQPFFASVTLFLVVADRPLP</sequence>
<evidence type="ECO:0000313" key="5">
    <source>
        <dbReference type="Proteomes" id="UP000290517"/>
    </source>
</evidence>
<organism evidence="3 4">
    <name type="scientific">Oerskovia turbata</name>
    <dbReference type="NCBI Taxonomy" id="1713"/>
    <lineage>
        <taxon>Bacteria</taxon>
        <taxon>Bacillati</taxon>
        <taxon>Actinomycetota</taxon>
        <taxon>Actinomycetes</taxon>
        <taxon>Micrococcales</taxon>
        <taxon>Cellulomonadaceae</taxon>
        <taxon>Oerskovia</taxon>
    </lineage>
</organism>
<dbReference type="Pfam" id="PF13847">
    <property type="entry name" value="Methyltransf_31"/>
    <property type="match status" value="1"/>
</dbReference>
<comment type="caution">
    <text evidence="3">The sequence shown here is derived from an EMBL/GenBank/DDBJ whole genome shotgun (WGS) entry which is preliminary data.</text>
</comment>
<evidence type="ECO:0000313" key="4">
    <source>
        <dbReference type="Proteomes" id="UP000289805"/>
    </source>
</evidence>
<dbReference type="InterPro" id="IPR029063">
    <property type="entry name" value="SAM-dependent_MTases_sf"/>
</dbReference>
<keyword evidence="5" id="KW-1185">Reference proteome</keyword>
<evidence type="ECO:0000313" key="2">
    <source>
        <dbReference type="EMBL" id="RXR26271.1"/>
    </source>
</evidence>
<feature type="domain" description="Methyltransferase" evidence="1">
    <location>
        <begin position="37"/>
        <end position="144"/>
    </location>
</feature>
<proteinExistence type="predicted"/>
<dbReference type="CDD" id="cd02440">
    <property type="entry name" value="AdoMet_MTases"/>
    <property type="match status" value="1"/>
</dbReference>